<dbReference type="Gene3D" id="3.40.630.10">
    <property type="entry name" value="Zn peptidases"/>
    <property type="match status" value="1"/>
</dbReference>
<evidence type="ECO:0000256" key="1">
    <source>
        <dbReference type="ARBA" id="ARBA00022801"/>
    </source>
</evidence>
<dbReference type="PANTHER" id="PTHR32494">
    <property type="entry name" value="ALLANTOATE DEIMINASE-RELATED"/>
    <property type="match status" value="1"/>
</dbReference>
<comment type="caution">
    <text evidence="3">The sequence shown here is derived from an EMBL/GenBank/DDBJ whole genome shotgun (WGS) entry which is preliminary data.</text>
</comment>
<gene>
    <name evidence="3" type="ORF">ANHYDRO_00942</name>
</gene>
<organism evidence="3 4">
    <name type="scientific">Anaerococcus hydrogenalis DSM 7454</name>
    <dbReference type="NCBI Taxonomy" id="561177"/>
    <lineage>
        <taxon>Bacteria</taxon>
        <taxon>Bacillati</taxon>
        <taxon>Bacillota</taxon>
        <taxon>Tissierellia</taxon>
        <taxon>Tissierellales</taxon>
        <taxon>Peptoniphilaceae</taxon>
        <taxon>Anaerococcus</taxon>
    </lineage>
</organism>
<protein>
    <submittedName>
        <fullName evidence="3">Putative allantoate amidohydrolase</fullName>
    </submittedName>
</protein>
<keyword evidence="1 3" id="KW-0378">Hydrolase</keyword>
<sequence>MIVMEKNEFKKYLNNIMNEFNKIGNNEENKGVTRLGYSQIEDKMHECFLKIAKKENLHTYTDEVGNSYAYFKEYDKYDYIGSHLDSVVQGGKYDGVLGVAVGLALLIYLKDKNIDIPLKVIALRCEESSNFMYSMIGSKLITSSINEKNIENLTSLDGKMLKDIFKEKSYSIKPSKISDIKKFIELHIEQGRVLESKNKK</sequence>
<proteinExistence type="predicted"/>
<dbReference type="eggNOG" id="COG0624">
    <property type="taxonomic scope" value="Bacteria"/>
</dbReference>
<dbReference type="InterPro" id="IPR010158">
    <property type="entry name" value="Amidase_Cbmase"/>
</dbReference>
<dbReference type="AlphaFoldDB" id="B6W8L9"/>
<dbReference type="EMBL" id="ABXA01000020">
    <property type="protein sequence ID" value="EEB36290.1"/>
    <property type="molecule type" value="Genomic_DNA"/>
</dbReference>
<dbReference type="PANTHER" id="PTHR32494:SF5">
    <property type="entry name" value="ALLANTOATE AMIDOHYDROLASE"/>
    <property type="match status" value="1"/>
</dbReference>
<dbReference type="STRING" id="561177.ANHYDRO_00942"/>
<accession>B6W8L9</accession>
<evidence type="ECO:0000259" key="2">
    <source>
        <dbReference type="Pfam" id="PF04389"/>
    </source>
</evidence>
<name>B6W8L9_9FIRM</name>
<feature type="domain" description="Peptidase M28" evidence="2">
    <location>
        <begin position="75"/>
        <end position="158"/>
    </location>
</feature>
<reference evidence="3 4" key="1">
    <citation type="submission" date="2008-09" db="EMBL/GenBank/DDBJ databases">
        <authorList>
            <person name="Fulton L."/>
            <person name="Clifton S."/>
            <person name="Fulton B."/>
            <person name="Xu J."/>
            <person name="Minx P."/>
            <person name="Pepin K.H."/>
            <person name="Johnson M."/>
            <person name="Thiruvilangam P."/>
            <person name="Bhonagiri V."/>
            <person name="Nash W.E."/>
            <person name="Mardis E.R."/>
            <person name="Wilson R.K."/>
        </authorList>
    </citation>
    <scope>NUCLEOTIDE SEQUENCE [LARGE SCALE GENOMIC DNA]</scope>
    <source>
        <strain evidence="3 4">DSM 7454</strain>
    </source>
</reference>
<reference evidence="3 4" key="2">
    <citation type="submission" date="2008-10" db="EMBL/GenBank/DDBJ databases">
        <title>Draft genome sequence of Anaerococcus hydrogenalis (DSM 7454).</title>
        <authorList>
            <person name="Sudarsanam P."/>
            <person name="Ley R."/>
            <person name="Guruge J."/>
            <person name="Turnbaugh P.J."/>
            <person name="Mahowald M."/>
            <person name="Liep D."/>
            <person name="Gordon J."/>
        </authorList>
    </citation>
    <scope>NUCLEOTIDE SEQUENCE [LARGE SCALE GENOMIC DNA]</scope>
    <source>
        <strain evidence="3 4">DSM 7454</strain>
    </source>
</reference>
<dbReference type="SUPFAM" id="SSF53187">
    <property type="entry name" value="Zn-dependent exopeptidases"/>
    <property type="match status" value="1"/>
</dbReference>
<dbReference type="RefSeq" id="WP_004813833.1">
    <property type="nucleotide sequence ID" value="NZ_ABXA01000020.1"/>
</dbReference>
<dbReference type="Pfam" id="PF04389">
    <property type="entry name" value="Peptidase_M28"/>
    <property type="match status" value="1"/>
</dbReference>
<dbReference type="InterPro" id="IPR007484">
    <property type="entry name" value="Peptidase_M28"/>
</dbReference>
<evidence type="ECO:0000313" key="3">
    <source>
        <dbReference type="EMBL" id="EEB36290.1"/>
    </source>
</evidence>
<dbReference type="Proteomes" id="UP000005451">
    <property type="component" value="Unassembled WGS sequence"/>
</dbReference>
<evidence type="ECO:0000313" key="4">
    <source>
        <dbReference type="Proteomes" id="UP000005451"/>
    </source>
</evidence>
<dbReference type="GO" id="GO:0016813">
    <property type="term" value="F:hydrolase activity, acting on carbon-nitrogen (but not peptide) bonds, in linear amidines"/>
    <property type="evidence" value="ECO:0007669"/>
    <property type="project" value="InterPro"/>
</dbReference>